<dbReference type="GO" id="GO:0000270">
    <property type="term" value="P:peptidoglycan metabolic process"/>
    <property type="evidence" value="ECO:0007669"/>
    <property type="project" value="InterPro"/>
</dbReference>
<evidence type="ECO:0000256" key="1">
    <source>
        <dbReference type="ARBA" id="ARBA00007734"/>
    </source>
</evidence>
<evidence type="ECO:0000256" key="2">
    <source>
        <dbReference type="SAM" id="SignalP"/>
    </source>
</evidence>
<evidence type="ECO:0000259" key="3">
    <source>
        <dbReference type="Pfam" id="PF01464"/>
    </source>
</evidence>
<accession>A0A0B7IYW4</accession>
<evidence type="ECO:0000313" key="5">
    <source>
        <dbReference type="Proteomes" id="UP000056322"/>
    </source>
</evidence>
<keyword evidence="2" id="KW-0732">Signal</keyword>
<feature type="signal peptide" evidence="2">
    <location>
        <begin position="1"/>
        <end position="36"/>
    </location>
</feature>
<feature type="domain" description="Transglycosylase SLT" evidence="3">
    <location>
        <begin position="106"/>
        <end position="201"/>
    </location>
</feature>
<dbReference type="GO" id="GO:0016020">
    <property type="term" value="C:membrane"/>
    <property type="evidence" value="ECO:0007669"/>
    <property type="project" value="InterPro"/>
</dbReference>
<evidence type="ECO:0000313" key="4">
    <source>
        <dbReference type="EMBL" id="CEN56284.1"/>
    </source>
</evidence>
<proteinExistence type="inferred from homology"/>
<dbReference type="PANTHER" id="PTHR37423">
    <property type="entry name" value="SOLUBLE LYTIC MUREIN TRANSGLYCOSYLASE-RELATED"/>
    <property type="match status" value="1"/>
</dbReference>
<dbReference type="HOGENOM" id="CLU_065765_1_0_4"/>
<dbReference type="Proteomes" id="UP000056322">
    <property type="component" value="Chromosome 1"/>
</dbReference>
<dbReference type="Gene3D" id="1.10.530.10">
    <property type="match status" value="1"/>
</dbReference>
<dbReference type="KEGG" id="mbac:BN1209_1246"/>
<keyword evidence="5" id="KW-1185">Reference proteome</keyword>
<comment type="similarity">
    <text evidence="1">Belongs to the transglycosylase Slt family.</text>
</comment>
<gene>
    <name evidence="4" type="ORF">BN1209_1246</name>
</gene>
<sequence>MKITYQQAIKSIKESISAFLMMATLMPFLAPPIAQADIYIQQDTSEQIVLTNILSDSEQTNQRVRYELLIENEIRSLSNTEHNIARNPHSNEGNDSWSRQQISDAVASASAQTAIDPALIHAVIRVESNYNARAVSRRGAKGLMQLMPSTARRFNVTNPYDPAQNVLAGAQYLRELHTLFNGNLTLMLAAYNAGPKSVSKHHMKIPPFMETRLYVPKVLSVYRQLRAG</sequence>
<dbReference type="CDD" id="cd00254">
    <property type="entry name" value="LT-like"/>
    <property type="match status" value="1"/>
</dbReference>
<dbReference type="EMBL" id="LN794158">
    <property type="protein sequence ID" value="CEN56284.1"/>
    <property type="molecule type" value="Genomic_DNA"/>
</dbReference>
<reference evidence="5" key="1">
    <citation type="submission" date="2014-12" db="EMBL/GenBank/DDBJ databases">
        <authorList>
            <person name="Salcher M.M."/>
        </authorList>
    </citation>
    <scope>NUCLEOTIDE SEQUENCE [LARGE SCALE GENOMIC DNA]</scope>
    <source>
        <strain evidence="5">MMS-10A-171</strain>
    </source>
</reference>
<dbReference type="PROSITE" id="PS00922">
    <property type="entry name" value="TRANSGLYCOSYLASE"/>
    <property type="match status" value="1"/>
</dbReference>
<dbReference type="InterPro" id="IPR008258">
    <property type="entry name" value="Transglycosylase_SLT_dom_1"/>
</dbReference>
<dbReference type="GO" id="GO:0008933">
    <property type="term" value="F:peptidoglycan lytic transglycosylase activity"/>
    <property type="evidence" value="ECO:0007669"/>
    <property type="project" value="InterPro"/>
</dbReference>
<dbReference type="InterPro" id="IPR000189">
    <property type="entry name" value="Transglyc_AS"/>
</dbReference>
<feature type="chain" id="PRO_5002117141" evidence="2">
    <location>
        <begin position="37"/>
        <end position="228"/>
    </location>
</feature>
<dbReference type="InterPro" id="IPR023346">
    <property type="entry name" value="Lysozyme-like_dom_sf"/>
</dbReference>
<name>A0A0B7IYW4_9PROT</name>
<dbReference type="AlphaFoldDB" id="A0A0B7IYW4"/>
<dbReference type="PANTHER" id="PTHR37423:SF2">
    <property type="entry name" value="MEMBRANE-BOUND LYTIC MUREIN TRANSGLYCOSYLASE C"/>
    <property type="match status" value="1"/>
</dbReference>
<dbReference type="Pfam" id="PF01464">
    <property type="entry name" value="SLT"/>
    <property type="match status" value="1"/>
</dbReference>
<organism evidence="4 5">
    <name type="scientific">Candidatus Methylopumilus turicensis</name>
    <dbReference type="NCBI Taxonomy" id="1581680"/>
    <lineage>
        <taxon>Bacteria</taxon>
        <taxon>Pseudomonadati</taxon>
        <taxon>Pseudomonadota</taxon>
        <taxon>Betaproteobacteria</taxon>
        <taxon>Nitrosomonadales</taxon>
        <taxon>Methylophilaceae</taxon>
        <taxon>Candidatus Methylopumilus</taxon>
    </lineage>
</organism>
<protein>
    <submittedName>
        <fullName evidence="4">Lytic transglycosylase catalytic</fullName>
    </submittedName>
</protein>
<dbReference type="SUPFAM" id="SSF53955">
    <property type="entry name" value="Lysozyme-like"/>
    <property type="match status" value="1"/>
</dbReference>